<evidence type="ECO:0000313" key="4">
    <source>
        <dbReference type="Proteomes" id="UP001207116"/>
    </source>
</evidence>
<feature type="repeat" description="TPR" evidence="1">
    <location>
        <begin position="174"/>
        <end position="207"/>
    </location>
</feature>
<dbReference type="AlphaFoldDB" id="A0AAE3SNW7"/>
<sequence length="260" mass="29864">MKTTLKLALILMLVPLALFSQKPESQYIMWGSEDEIANAMVMRGMDHMMNVEREKAYTFFDAAVAQDPTLFAPHVVLANMSWGDKRKHHIAEAKKNVEGKNEVSKLFVSTLDLDWQNEGAADKNRAIWAKMYELAYDGGFVNFRYALSRKDVKEQIAELEKLAAKNAKKDRSNAHVHNILGYMYYAEGDKAKAKAHLDKYLELRPDGYNAYDSMGEYYFNEGDMENALAYYKKARMHYPASRSASDKIKEIEDKMKAKEE</sequence>
<dbReference type="EMBL" id="JAPFQP010000003">
    <property type="protein sequence ID" value="MCX2720074.1"/>
    <property type="molecule type" value="Genomic_DNA"/>
</dbReference>
<proteinExistence type="predicted"/>
<reference evidence="3" key="1">
    <citation type="submission" date="2022-11" db="EMBL/GenBank/DDBJ databases">
        <title>The characterization of three novel Bacteroidetes species and genomic analysis of their roles in tidal elemental geochemical cycles.</title>
        <authorList>
            <person name="Ma K.-J."/>
        </authorList>
    </citation>
    <scope>NUCLEOTIDE SEQUENCE</scope>
    <source>
        <strain evidence="3">M415</strain>
    </source>
</reference>
<keyword evidence="1" id="KW-0802">TPR repeat</keyword>
<feature type="signal peptide" evidence="2">
    <location>
        <begin position="1"/>
        <end position="20"/>
    </location>
</feature>
<dbReference type="SUPFAM" id="SSF48452">
    <property type="entry name" value="TPR-like"/>
    <property type="match status" value="1"/>
</dbReference>
<dbReference type="InterPro" id="IPR019734">
    <property type="entry name" value="TPR_rpt"/>
</dbReference>
<dbReference type="InterPro" id="IPR011990">
    <property type="entry name" value="TPR-like_helical_dom_sf"/>
</dbReference>
<dbReference type="Gene3D" id="1.25.40.10">
    <property type="entry name" value="Tetratricopeptide repeat domain"/>
    <property type="match status" value="1"/>
</dbReference>
<feature type="chain" id="PRO_5042126075" description="Tetratricopeptide repeat protein" evidence="2">
    <location>
        <begin position="21"/>
        <end position="260"/>
    </location>
</feature>
<dbReference type="SMART" id="SM00028">
    <property type="entry name" value="TPR"/>
    <property type="match status" value="3"/>
</dbReference>
<keyword evidence="2" id="KW-0732">Signal</keyword>
<feature type="repeat" description="TPR" evidence="1">
    <location>
        <begin position="208"/>
        <end position="241"/>
    </location>
</feature>
<protein>
    <recommendedName>
        <fullName evidence="5">Tetratricopeptide repeat protein</fullName>
    </recommendedName>
</protein>
<evidence type="ECO:0000256" key="1">
    <source>
        <dbReference type="PROSITE-ProRule" id="PRU00339"/>
    </source>
</evidence>
<gene>
    <name evidence="3" type="ORF">OO016_10720</name>
</gene>
<organism evidence="3 4">
    <name type="scientific">Lentiprolixibacter aurantiacus</name>
    <dbReference type="NCBI Taxonomy" id="2993939"/>
    <lineage>
        <taxon>Bacteria</taxon>
        <taxon>Pseudomonadati</taxon>
        <taxon>Bacteroidota</taxon>
        <taxon>Flavobacteriia</taxon>
        <taxon>Flavobacteriales</taxon>
        <taxon>Flavobacteriaceae</taxon>
        <taxon>Lentiprolixibacter</taxon>
    </lineage>
</organism>
<name>A0AAE3SNW7_9FLAO</name>
<accession>A0AAE3SNW7</accession>
<dbReference type="Proteomes" id="UP001207116">
    <property type="component" value="Unassembled WGS sequence"/>
</dbReference>
<evidence type="ECO:0008006" key="5">
    <source>
        <dbReference type="Google" id="ProtNLM"/>
    </source>
</evidence>
<comment type="caution">
    <text evidence="3">The sequence shown here is derived from an EMBL/GenBank/DDBJ whole genome shotgun (WGS) entry which is preliminary data.</text>
</comment>
<dbReference type="RefSeq" id="WP_266013540.1">
    <property type="nucleotide sequence ID" value="NZ_JAPFQP010000003.1"/>
</dbReference>
<dbReference type="Pfam" id="PF13181">
    <property type="entry name" value="TPR_8"/>
    <property type="match status" value="2"/>
</dbReference>
<evidence type="ECO:0000256" key="2">
    <source>
        <dbReference type="SAM" id="SignalP"/>
    </source>
</evidence>
<keyword evidence="4" id="KW-1185">Reference proteome</keyword>
<evidence type="ECO:0000313" key="3">
    <source>
        <dbReference type="EMBL" id="MCX2720074.1"/>
    </source>
</evidence>
<dbReference type="PROSITE" id="PS50005">
    <property type="entry name" value="TPR"/>
    <property type="match status" value="2"/>
</dbReference>